<gene>
    <name evidence="3" type="ORF">K489DRAFT_383650</name>
</gene>
<dbReference type="AlphaFoldDB" id="A0A6J3LUG7"/>
<reference evidence="3" key="1">
    <citation type="submission" date="2020-01" db="EMBL/GenBank/DDBJ databases">
        <authorList>
            <consortium name="DOE Joint Genome Institute"/>
            <person name="Haridas S."/>
            <person name="Albert R."/>
            <person name="Binder M."/>
            <person name="Bloem J."/>
            <person name="Labutti K."/>
            <person name="Salamov A."/>
            <person name="Andreopoulos B."/>
            <person name="Baker S.E."/>
            <person name="Barry K."/>
            <person name="Bills G."/>
            <person name="Bluhm B.H."/>
            <person name="Cannon C."/>
            <person name="Castanera R."/>
            <person name="Culley D.E."/>
            <person name="Daum C."/>
            <person name="Ezra D."/>
            <person name="Gonzalez J.B."/>
            <person name="Henrissat B."/>
            <person name="Kuo A."/>
            <person name="Liang C."/>
            <person name="Lipzen A."/>
            <person name="Lutzoni F."/>
            <person name="Magnuson J."/>
            <person name="Mondo S."/>
            <person name="Nolan M."/>
            <person name="Ohm R."/>
            <person name="Pangilinan J."/>
            <person name="Park H.-J."/>
            <person name="Ramirez L."/>
            <person name="Alfaro M."/>
            <person name="Sun H."/>
            <person name="Tritt A."/>
            <person name="Yoshinaga Y."/>
            <person name="Zwiers L.-H."/>
            <person name="Turgeon B.G."/>
            <person name="Goodwin S.B."/>
            <person name="Spatafora J.W."/>
            <person name="Crous P.W."/>
            <person name="Grigoriev I.V."/>
        </authorList>
    </citation>
    <scope>NUCLEOTIDE SEQUENCE</scope>
    <source>
        <strain evidence="3">CBS 342.82</strain>
    </source>
</reference>
<evidence type="ECO:0000313" key="3">
    <source>
        <dbReference type="RefSeq" id="XP_033456462.1"/>
    </source>
</evidence>
<evidence type="ECO:0008006" key="4">
    <source>
        <dbReference type="Google" id="ProtNLM"/>
    </source>
</evidence>
<reference evidence="3" key="2">
    <citation type="submission" date="2020-04" db="EMBL/GenBank/DDBJ databases">
        <authorList>
            <consortium name="NCBI Genome Project"/>
        </authorList>
    </citation>
    <scope>NUCLEOTIDE SEQUENCE</scope>
    <source>
        <strain evidence="3">CBS 342.82</strain>
    </source>
</reference>
<reference evidence="3" key="3">
    <citation type="submission" date="2025-08" db="UniProtKB">
        <authorList>
            <consortium name="RefSeq"/>
        </authorList>
    </citation>
    <scope>IDENTIFICATION</scope>
    <source>
        <strain evidence="3">CBS 342.82</strain>
    </source>
</reference>
<evidence type="ECO:0000313" key="2">
    <source>
        <dbReference type="Proteomes" id="UP000504637"/>
    </source>
</evidence>
<dbReference type="RefSeq" id="XP_033456462.1">
    <property type="nucleotide sequence ID" value="XM_033605662.1"/>
</dbReference>
<dbReference type="OrthoDB" id="5498519at2759"/>
<feature type="signal peptide" evidence="1">
    <location>
        <begin position="1"/>
        <end position="20"/>
    </location>
</feature>
<proteinExistence type="predicted"/>
<dbReference type="GeneID" id="54363462"/>
<feature type="chain" id="PRO_5026990542" description="Ricin B lectin domain-containing protein" evidence="1">
    <location>
        <begin position="21"/>
        <end position="245"/>
    </location>
</feature>
<name>A0A6J3LUG7_9PEZI</name>
<protein>
    <recommendedName>
        <fullName evidence="4">Ricin B lectin domain-containing protein</fullName>
    </recommendedName>
</protein>
<sequence length="245" mass="26455">MPSFINALVAAALTASTALAAAPDVTCKPFKPEGWKASNRARIYWYNNNPGNEFPYNGPGFEAATLPANATISGSKTFILASSGKNGTIDHSRPGTAFKLYTCNSTSLSLSTQTSQSCSHGGCYKQYNNYLQVRNPATGNCLTITQTTANVQSGIKFQACAFDAGVQGQFFETTQQVQYSPGYESLRSYGPSTFDVPLDREFRGGNGPIREQFSAWGLDRRDNLTIVVDRANYTQQGLSATLYAA</sequence>
<accession>A0A6J3LUG7</accession>
<organism evidence="3">
    <name type="scientific">Dissoconium aciculare CBS 342.82</name>
    <dbReference type="NCBI Taxonomy" id="1314786"/>
    <lineage>
        <taxon>Eukaryota</taxon>
        <taxon>Fungi</taxon>
        <taxon>Dikarya</taxon>
        <taxon>Ascomycota</taxon>
        <taxon>Pezizomycotina</taxon>
        <taxon>Dothideomycetes</taxon>
        <taxon>Dothideomycetidae</taxon>
        <taxon>Mycosphaerellales</taxon>
        <taxon>Dissoconiaceae</taxon>
        <taxon>Dissoconium</taxon>
    </lineage>
</organism>
<evidence type="ECO:0000256" key="1">
    <source>
        <dbReference type="SAM" id="SignalP"/>
    </source>
</evidence>
<dbReference type="Proteomes" id="UP000504637">
    <property type="component" value="Unplaced"/>
</dbReference>
<keyword evidence="2" id="KW-1185">Reference proteome</keyword>
<keyword evidence="1" id="KW-0732">Signal</keyword>